<name>A0A1F7SGG6_9BACT</name>
<accession>A0A1F7SGG6</accession>
<organism evidence="2 3">
    <name type="scientific">Candidatus Shapirobacteria bacterium RBG_13_44_7</name>
    <dbReference type="NCBI Taxonomy" id="1802149"/>
    <lineage>
        <taxon>Bacteria</taxon>
        <taxon>Candidatus Shapironibacteriota</taxon>
    </lineage>
</organism>
<evidence type="ECO:0000313" key="2">
    <source>
        <dbReference type="EMBL" id="OGL52338.1"/>
    </source>
</evidence>
<keyword evidence="1" id="KW-0812">Transmembrane</keyword>
<keyword evidence="1" id="KW-1133">Transmembrane helix</keyword>
<evidence type="ECO:0000313" key="3">
    <source>
        <dbReference type="Proteomes" id="UP000185874"/>
    </source>
</evidence>
<proteinExistence type="predicted"/>
<dbReference type="Proteomes" id="UP000185874">
    <property type="component" value="Unassembled WGS sequence"/>
</dbReference>
<reference evidence="2 3" key="1">
    <citation type="journal article" date="2016" name="Nat. Commun.">
        <title>Thousands of microbial genomes shed light on interconnected biogeochemical processes in an aquifer system.</title>
        <authorList>
            <person name="Anantharaman K."/>
            <person name="Brown C.T."/>
            <person name="Hug L.A."/>
            <person name="Sharon I."/>
            <person name="Castelle C.J."/>
            <person name="Probst A.J."/>
            <person name="Thomas B.C."/>
            <person name="Singh A."/>
            <person name="Wilkins M.J."/>
            <person name="Karaoz U."/>
            <person name="Brodie E.L."/>
            <person name="Williams K.H."/>
            <person name="Hubbard S.S."/>
            <person name="Banfield J.F."/>
        </authorList>
    </citation>
    <scope>NUCLEOTIDE SEQUENCE [LARGE SCALE GENOMIC DNA]</scope>
</reference>
<feature type="transmembrane region" description="Helical" evidence="1">
    <location>
        <begin position="7"/>
        <end position="25"/>
    </location>
</feature>
<keyword evidence="1" id="KW-0472">Membrane</keyword>
<sequence length="121" mass="14078">MRLSTKIIILLFLIFFGNLSLNLLLQSPKINPFGSQNYFLLQLDHALKLAQLDNFQINYRDFAHQVELTNNNSQIIFSTQKNPYWQVASLQQILKIAKIKDKNVKLVDLSITHPYVSFQNN</sequence>
<dbReference type="AlphaFoldDB" id="A0A1F7SGG6"/>
<gene>
    <name evidence="2" type="ORF">A3K55_00440</name>
</gene>
<dbReference type="EMBL" id="MGDJ01000025">
    <property type="protein sequence ID" value="OGL52338.1"/>
    <property type="molecule type" value="Genomic_DNA"/>
</dbReference>
<comment type="caution">
    <text evidence="2">The sequence shown here is derived from an EMBL/GenBank/DDBJ whole genome shotgun (WGS) entry which is preliminary data.</text>
</comment>
<protein>
    <submittedName>
        <fullName evidence="2">Uncharacterized protein</fullName>
    </submittedName>
</protein>
<evidence type="ECO:0000256" key="1">
    <source>
        <dbReference type="SAM" id="Phobius"/>
    </source>
</evidence>